<evidence type="ECO:0000313" key="1">
    <source>
        <dbReference type="EMBL" id="VFB00776.1"/>
    </source>
</evidence>
<dbReference type="InterPro" id="IPR019587">
    <property type="entry name" value="Polyketide_cyclase/dehydratase"/>
</dbReference>
<name>A0A4U8W697_9NOCA</name>
<dbReference type="AlphaFoldDB" id="A0A4U8W697"/>
<protein>
    <recommendedName>
        <fullName evidence="3">SRPBCC family protein</fullName>
    </recommendedName>
</protein>
<dbReference type="Proteomes" id="UP000290439">
    <property type="component" value="Chromosome"/>
</dbReference>
<reference evidence="1 2" key="1">
    <citation type="submission" date="2019-02" db="EMBL/GenBank/DDBJ databases">
        <authorList>
            <consortium name="Pathogen Informatics"/>
        </authorList>
    </citation>
    <scope>NUCLEOTIDE SEQUENCE [LARGE SCALE GENOMIC DNA]</scope>
    <source>
        <strain evidence="1 2">3012STDY6756504</strain>
    </source>
</reference>
<gene>
    <name evidence="1" type="ORF">NCTC10797_04581</name>
</gene>
<sequence length="150" mass="16676">MRTRFEFDVETAATPDQVVELLTDFSSQRPERWPALSAKSYAVYTVGETSADVREGQDFPPISATWHYDWSEPGTVTMTVTGGDDLAVGSYHTVIVRSAAGGGSTVHGIWDNTAISNSARFGVLVMRLLGRRFFTTYYRRVFDRLAARKA</sequence>
<dbReference type="EMBL" id="LR215973">
    <property type="protein sequence ID" value="VFB00776.1"/>
    <property type="molecule type" value="Genomic_DNA"/>
</dbReference>
<accession>A0A4U8W697</accession>
<organism evidence="1 2">
    <name type="scientific">Nocardia cyriacigeorgica</name>
    <dbReference type="NCBI Taxonomy" id="135487"/>
    <lineage>
        <taxon>Bacteria</taxon>
        <taxon>Bacillati</taxon>
        <taxon>Actinomycetota</taxon>
        <taxon>Actinomycetes</taxon>
        <taxon>Mycobacteriales</taxon>
        <taxon>Nocardiaceae</taxon>
        <taxon>Nocardia</taxon>
    </lineage>
</organism>
<evidence type="ECO:0008006" key="3">
    <source>
        <dbReference type="Google" id="ProtNLM"/>
    </source>
</evidence>
<dbReference type="Pfam" id="PF10604">
    <property type="entry name" value="Polyketide_cyc2"/>
    <property type="match status" value="1"/>
</dbReference>
<dbReference type="RefSeq" id="WP_130918529.1">
    <property type="nucleotide sequence ID" value="NZ_JADLPI010000001.1"/>
</dbReference>
<evidence type="ECO:0000313" key="2">
    <source>
        <dbReference type="Proteomes" id="UP000290439"/>
    </source>
</evidence>
<proteinExistence type="predicted"/>
<dbReference type="SUPFAM" id="SSF55961">
    <property type="entry name" value="Bet v1-like"/>
    <property type="match status" value="1"/>
</dbReference>